<comment type="caution">
    <text evidence="9">The sequence shown here is derived from an EMBL/GenBank/DDBJ whole genome shotgun (WGS) entry which is preliminary data.</text>
</comment>
<dbReference type="InterPro" id="IPR051346">
    <property type="entry name" value="OTU_Deubiquitinase"/>
</dbReference>
<dbReference type="InterPro" id="IPR022105">
    <property type="entry name" value="DUF3645"/>
</dbReference>
<name>A0A816ANV7_ADIRI</name>
<evidence type="ECO:0000256" key="4">
    <source>
        <dbReference type="ARBA" id="ARBA00022786"/>
    </source>
</evidence>
<dbReference type="PANTHER" id="PTHR13367:SF33">
    <property type="entry name" value="P-LOOP CONTAINING NUCLEOSIDE TRIPHOSPHATE HYDROLASE PROTEIN"/>
    <property type="match status" value="1"/>
</dbReference>
<comment type="catalytic activity">
    <reaction evidence="1">
        <text>Thiol-dependent hydrolysis of ester, thioester, amide, peptide and isopeptide bonds formed by the C-terminal Gly of ubiquitin (a 76-residue protein attached to proteins as an intracellular targeting signal).</text>
        <dbReference type="EC" id="3.4.19.12"/>
    </reaction>
</comment>
<sequence length="1537" mass="178070">MTRLLDDCELNWQNELVLIVIAMITMRILTICNSTREDHVATLTLKCRTTGEKWIQLISESMKTIDSSAFDEMAKLRQKTVIIGTACLLTFSAPADRLRRLLSSNGHVISLLKASTIVHDNSVLNKNRSSLSTFMQNILRMKERILVMVQPTLTEFLERTSYESLNEFSAIYWTVIRSHGRMHGNWRKQKNDPHDGWYDGQYESRHLSIDFVQGAFLVDDATIGFLPANITTNPLFIRVFGSHVFEVQAAELPHTYISKYLYHGASRALYEFHLDEDTKRLTIKERHVTTNDIYQLIPHDCFKSELADTFVSDHSHWWHEKKKIVEFRPVKFQNSKFLDNKPYVLELDKGFILTTDKTNQQVLINRSSSFFRILFNEYFNRLDNHSFVYMMRESDSQSNIVVHIHLSRLGIAFQYNNTTDRITSREYSDMCIAKDQWFGTLTGLTSGLLLSPLSDNNHCMANYPYRKLIVPFGEVCSSITSPNEHQTVIISPTSTSGAFSRDYFVFILNDRLKVLQSTDSPTGWLYLALLHATTSHPLPDQYTGMTGMERAFQLLKSAGCSSDQPFDELSLKILVQIASITPKVEYYPKNFQSMEIIHWSQNGPPYSMQHFGYYFLAKEIYAASQQFNFMYSSSSEAQLTKIFDEEQYNEQLLKKLYWNYRDSYNPMVRLPQEMEFLTPSMSPHSSAIEQCSHVANCCPADLVRDLYNSGSVELVDQVIQNWLPLSRWLTEGRNLRNIWIGLLGLADRLKAQAAGANTDDIQRFEYILDFLHYISKKCNINPYYLQLLKTQLKAWNITLQSVIFPLFTTYKNIEDISVNVKYLSFLDSYKNKDKQIVISEVQAYFSGSGNFYSTHSIVTSTEMNNIHQLIMSWRNNAKLRSFLEILRNLFCPVRIEFFDTKVTYVPQQFACESFADHYQIRLKRSNKAMDANLLSQADAKFHQTYQGHFTKTAQSSRSIIRQQGPFPEEIFSSVSQKDNPLTEIGDFFKKQLSESWNKFLADKPAQYKDPLTEELIELLRSFNEESLESWKLLEESLTNSNEQFFQSGLTLRITPTALIPLLQQITTMVTLSTEQRTLFGGILVNWTLQQQIERALHFAYLNKLDEFKKEVANTPHSNWKPSDYIPWLILELEMNITIRETQIDVARHMMQINSGTNNSLSKSIVMQLNMGEGKTSVILPMLALRLSEPNATLTRIVVLKSLFPTNYQSLRYKLGGLLNRRVLAFACRRDMNFTNDQINRISRRFQQALNNCDVILTSPEDILSFDLLTLDKSRREEFDVSRSMLTMQRWLKRYTRDVLDESDEILHVKYQLIYTVGTQQQVDAGAERWTTIQSILQLVKMHAEQISMDFQEDVCYKPAERKSAFPQFRLQSHKPFSTLCKKIADDWLSTRPHRQKQRDDISELVLNPDLCIDEYVDEYSPLDIQLFLVVRGLLSSEVLLVALKKRYRVNYGINPNPAFKRLLAVPYRAKDVAADRTEFGHPDVALVLTHLTYYYSGLSDSQLTQCFDRLNDHENDPASIYDQWLLYENATDIPTSI</sequence>
<evidence type="ECO:0000259" key="8">
    <source>
        <dbReference type="Pfam" id="PF12359"/>
    </source>
</evidence>
<dbReference type="InterPro" id="IPR022099">
    <property type="entry name" value="DUF3638"/>
</dbReference>
<keyword evidence="10" id="KW-1185">Reference proteome</keyword>
<evidence type="ECO:0000256" key="2">
    <source>
        <dbReference type="ARBA" id="ARBA00012759"/>
    </source>
</evidence>
<dbReference type="PANTHER" id="PTHR13367">
    <property type="entry name" value="UBIQUITIN THIOESTERASE"/>
    <property type="match status" value="1"/>
</dbReference>
<dbReference type="GO" id="GO:0006508">
    <property type="term" value="P:proteolysis"/>
    <property type="evidence" value="ECO:0007669"/>
    <property type="project" value="UniProtKB-KW"/>
</dbReference>
<keyword evidence="5" id="KW-0378">Hydrolase</keyword>
<keyword evidence="3" id="KW-0645">Protease</keyword>
<feature type="domain" description="DUF3638" evidence="7">
    <location>
        <begin position="1116"/>
        <end position="1346"/>
    </location>
</feature>
<dbReference type="Pfam" id="PF12340">
    <property type="entry name" value="DUF3638"/>
    <property type="match status" value="1"/>
</dbReference>
<protein>
    <recommendedName>
        <fullName evidence="2">ubiquitinyl hydrolase 1</fullName>
        <ecNumber evidence="2">3.4.19.12</ecNumber>
    </recommendedName>
</protein>
<dbReference type="Pfam" id="PF12359">
    <property type="entry name" value="DUF3645"/>
    <property type="match status" value="1"/>
</dbReference>
<dbReference type="InterPro" id="IPR027417">
    <property type="entry name" value="P-loop_NTPase"/>
</dbReference>
<evidence type="ECO:0000256" key="3">
    <source>
        <dbReference type="ARBA" id="ARBA00022670"/>
    </source>
</evidence>
<evidence type="ECO:0000313" key="10">
    <source>
        <dbReference type="Proteomes" id="UP000663828"/>
    </source>
</evidence>
<dbReference type="Proteomes" id="UP000663828">
    <property type="component" value="Unassembled WGS sequence"/>
</dbReference>
<accession>A0A816ANV7</accession>
<evidence type="ECO:0000256" key="5">
    <source>
        <dbReference type="ARBA" id="ARBA00022801"/>
    </source>
</evidence>
<keyword evidence="6" id="KW-0788">Thiol protease</keyword>
<dbReference type="EMBL" id="CAJNOR010006557">
    <property type="protein sequence ID" value="CAF1598271.1"/>
    <property type="molecule type" value="Genomic_DNA"/>
</dbReference>
<dbReference type="EC" id="3.4.19.12" evidence="2"/>
<proteinExistence type="predicted"/>
<reference evidence="9" key="1">
    <citation type="submission" date="2021-02" db="EMBL/GenBank/DDBJ databases">
        <authorList>
            <person name="Nowell W R."/>
        </authorList>
    </citation>
    <scope>NUCLEOTIDE SEQUENCE</scope>
</reference>
<evidence type="ECO:0000256" key="6">
    <source>
        <dbReference type="ARBA" id="ARBA00022807"/>
    </source>
</evidence>
<evidence type="ECO:0000259" key="7">
    <source>
        <dbReference type="Pfam" id="PF12340"/>
    </source>
</evidence>
<dbReference type="GO" id="GO:0004843">
    <property type="term" value="F:cysteine-type deubiquitinase activity"/>
    <property type="evidence" value="ECO:0007669"/>
    <property type="project" value="UniProtKB-EC"/>
</dbReference>
<evidence type="ECO:0000256" key="1">
    <source>
        <dbReference type="ARBA" id="ARBA00000707"/>
    </source>
</evidence>
<organism evidence="9 10">
    <name type="scientific">Adineta ricciae</name>
    <name type="common">Rotifer</name>
    <dbReference type="NCBI Taxonomy" id="249248"/>
    <lineage>
        <taxon>Eukaryota</taxon>
        <taxon>Metazoa</taxon>
        <taxon>Spiralia</taxon>
        <taxon>Gnathifera</taxon>
        <taxon>Rotifera</taxon>
        <taxon>Eurotatoria</taxon>
        <taxon>Bdelloidea</taxon>
        <taxon>Adinetida</taxon>
        <taxon>Adinetidae</taxon>
        <taxon>Adineta</taxon>
    </lineage>
</organism>
<gene>
    <name evidence="9" type="ORF">XAT740_LOCUS47375</name>
</gene>
<dbReference type="SUPFAM" id="SSF52540">
    <property type="entry name" value="P-loop containing nucleoside triphosphate hydrolases"/>
    <property type="match status" value="1"/>
</dbReference>
<evidence type="ECO:0000313" key="9">
    <source>
        <dbReference type="EMBL" id="CAF1598271.1"/>
    </source>
</evidence>
<feature type="domain" description="DUF3645" evidence="8">
    <location>
        <begin position="1461"/>
        <end position="1489"/>
    </location>
</feature>
<keyword evidence="4" id="KW-0833">Ubl conjugation pathway</keyword>